<organism evidence="1 2">
    <name type="scientific">Pacificitalea manganoxidans</name>
    <dbReference type="NCBI Taxonomy" id="1411902"/>
    <lineage>
        <taxon>Bacteria</taxon>
        <taxon>Pseudomonadati</taxon>
        <taxon>Pseudomonadota</taxon>
        <taxon>Alphaproteobacteria</taxon>
        <taxon>Rhodobacterales</taxon>
        <taxon>Paracoccaceae</taxon>
        <taxon>Pacificitalea</taxon>
    </lineage>
</organism>
<dbReference type="GO" id="GO:0003824">
    <property type="term" value="F:catalytic activity"/>
    <property type="evidence" value="ECO:0007669"/>
    <property type="project" value="InterPro"/>
</dbReference>
<dbReference type="SUPFAM" id="SSF89796">
    <property type="entry name" value="CoA-transferase family III (CaiB/BaiF)"/>
    <property type="match status" value="1"/>
</dbReference>
<keyword evidence="1" id="KW-0614">Plasmid</keyword>
<geneLocation type="plasmid" evidence="2">
    <name>pdy25-b</name>
</geneLocation>
<dbReference type="KEGG" id="cmag:CBW24_16050"/>
<dbReference type="EMBL" id="CP021406">
    <property type="protein sequence ID" value="ATI43669.1"/>
    <property type="molecule type" value="Genomic_DNA"/>
</dbReference>
<dbReference type="InterPro" id="IPR003673">
    <property type="entry name" value="CoA-Trfase_fam_III"/>
</dbReference>
<evidence type="ECO:0000313" key="2">
    <source>
        <dbReference type="Proteomes" id="UP000219050"/>
    </source>
</evidence>
<dbReference type="Gene3D" id="3.40.50.10540">
    <property type="entry name" value="Crotonobetainyl-coa:carnitine coa-transferase, domain 1"/>
    <property type="match status" value="1"/>
</dbReference>
<proteinExistence type="predicted"/>
<evidence type="ECO:0000313" key="1">
    <source>
        <dbReference type="EMBL" id="ATI43669.1"/>
    </source>
</evidence>
<gene>
    <name evidence="1" type="ORF">CBW24_16050</name>
</gene>
<dbReference type="InterPro" id="IPR050509">
    <property type="entry name" value="CoA-transferase_III"/>
</dbReference>
<sequence length="80" mass="8689">MTNEGKESVVIDLKSDGAKQQLRLLIEASDIVHEQFCPGVLDRLGIGYWALAQLNPSPIYCAVTGYGQSGPDRMKAGHET</sequence>
<dbReference type="PANTHER" id="PTHR48228:SF5">
    <property type="entry name" value="ALPHA-METHYLACYL-COA RACEMASE"/>
    <property type="match status" value="1"/>
</dbReference>
<dbReference type="Pfam" id="PF02515">
    <property type="entry name" value="CoA_transf_3"/>
    <property type="match status" value="1"/>
</dbReference>
<dbReference type="Proteomes" id="UP000219050">
    <property type="component" value="Plasmid pDY25-B"/>
</dbReference>
<dbReference type="RefSeq" id="WP_097374400.1">
    <property type="nucleotide sequence ID" value="NZ_CP021406.1"/>
</dbReference>
<dbReference type="AlphaFoldDB" id="A0A291M411"/>
<accession>A0A291M411</accession>
<dbReference type="OrthoDB" id="7208981at2"/>
<protein>
    <submittedName>
        <fullName evidence="1">Uncharacterized protein</fullName>
    </submittedName>
</protein>
<name>A0A291M411_9RHOB</name>
<reference evidence="1 2" key="1">
    <citation type="submission" date="2017-05" db="EMBL/GenBank/DDBJ databases">
        <title>Comparative genomic and metabolic analysis of manganese-oxidizing mechanisms in Celeribater manganoxidans DY25T: its adaption to the environment of polymetallic nodule.</title>
        <authorList>
            <person name="Wang X."/>
        </authorList>
    </citation>
    <scope>NUCLEOTIDE SEQUENCE [LARGE SCALE GENOMIC DNA]</scope>
    <source>
        <strain evidence="1 2">DY25</strain>
        <plasmid evidence="2">pdy25-b</plasmid>
    </source>
</reference>
<dbReference type="PANTHER" id="PTHR48228">
    <property type="entry name" value="SUCCINYL-COA--D-CITRAMALATE COA-TRANSFERASE"/>
    <property type="match status" value="1"/>
</dbReference>
<dbReference type="InterPro" id="IPR023606">
    <property type="entry name" value="CoA-Trfase_III_dom_1_sf"/>
</dbReference>
<keyword evidence="2" id="KW-1185">Reference proteome</keyword>